<evidence type="ECO:0000313" key="2">
    <source>
        <dbReference type="EMBL" id="KAK0954233.1"/>
    </source>
</evidence>
<name>A0AAN6H3D7_9PEZI</name>
<dbReference type="EMBL" id="JAUJLE010000514">
    <property type="protein sequence ID" value="KAK0954233.1"/>
    <property type="molecule type" value="Genomic_DNA"/>
</dbReference>
<feature type="region of interest" description="Disordered" evidence="1">
    <location>
        <begin position="37"/>
        <end position="112"/>
    </location>
</feature>
<proteinExistence type="predicted"/>
<feature type="compositionally biased region" description="Basic residues" evidence="1">
    <location>
        <begin position="68"/>
        <end position="77"/>
    </location>
</feature>
<evidence type="ECO:0000313" key="3">
    <source>
        <dbReference type="Proteomes" id="UP001175353"/>
    </source>
</evidence>
<keyword evidence="3" id="KW-1185">Reference proteome</keyword>
<organism evidence="2 3">
    <name type="scientific">Friedmanniomyces endolithicus</name>
    <dbReference type="NCBI Taxonomy" id="329885"/>
    <lineage>
        <taxon>Eukaryota</taxon>
        <taxon>Fungi</taxon>
        <taxon>Dikarya</taxon>
        <taxon>Ascomycota</taxon>
        <taxon>Pezizomycotina</taxon>
        <taxon>Dothideomycetes</taxon>
        <taxon>Dothideomycetidae</taxon>
        <taxon>Mycosphaerellales</taxon>
        <taxon>Teratosphaeriaceae</taxon>
        <taxon>Friedmanniomyces</taxon>
    </lineage>
</organism>
<evidence type="ECO:0000256" key="1">
    <source>
        <dbReference type="SAM" id="MobiDB-lite"/>
    </source>
</evidence>
<protein>
    <submittedName>
        <fullName evidence="2">Uncharacterized protein</fullName>
    </submittedName>
</protein>
<feature type="compositionally biased region" description="Basic and acidic residues" evidence="1">
    <location>
        <begin position="200"/>
        <end position="219"/>
    </location>
</feature>
<feature type="compositionally biased region" description="Basic and acidic residues" evidence="1">
    <location>
        <begin position="78"/>
        <end position="90"/>
    </location>
</feature>
<gene>
    <name evidence="2" type="ORF">LTR91_023413</name>
</gene>
<sequence>MDLRTRPLQHAGELTHKIDYHHAKVRAWEKCIEQDSAPVGGRRNTKRYNSDGGAHIGENCTQQQQKPVSRKQPRTHHDRATPEEPYDEPRKRRRRRAEKCTLVPSSPGNLSVDQQHPIAYWAANKWWPRQYFDGGKDMENILARKISFSSRSRKTSDTDSAKPGSTNQGKQKSREQNVQEAPDWCKKLLEQQQMYPQDTPFRDDLFKYPRESVRDKNES</sequence>
<reference evidence="2" key="1">
    <citation type="submission" date="2023-06" db="EMBL/GenBank/DDBJ databases">
        <title>Black Yeasts Isolated from many extreme environments.</title>
        <authorList>
            <person name="Coleine C."/>
            <person name="Stajich J.E."/>
            <person name="Selbmann L."/>
        </authorList>
    </citation>
    <scope>NUCLEOTIDE SEQUENCE</scope>
    <source>
        <strain evidence="2">CCFEE 5200</strain>
    </source>
</reference>
<feature type="compositionally biased region" description="Polar residues" evidence="1">
    <location>
        <begin position="103"/>
        <end position="112"/>
    </location>
</feature>
<dbReference type="Proteomes" id="UP001175353">
    <property type="component" value="Unassembled WGS sequence"/>
</dbReference>
<dbReference type="AlphaFoldDB" id="A0AAN6H3D7"/>
<accession>A0AAN6H3D7</accession>
<feature type="region of interest" description="Disordered" evidence="1">
    <location>
        <begin position="149"/>
        <end position="219"/>
    </location>
</feature>
<comment type="caution">
    <text evidence="2">The sequence shown here is derived from an EMBL/GenBank/DDBJ whole genome shotgun (WGS) entry which is preliminary data.</text>
</comment>
<feature type="compositionally biased region" description="Basic and acidic residues" evidence="1">
    <location>
        <begin position="172"/>
        <end position="189"/>
    </location>
</feature>